<organism evidence="1 2">
    <name type="scientific">Leucogyrophana mollusca</name>
    <dbReference type="NCBI Taxonomy" id="85980"/>
    <lineage>
        <taxon>Eukaryota</taxon>
        <taxon>Fungi</taxon>
        <taxon>Dikarya</taxon>
        <taxon>Basidiomycota</taxon>
        <taxon>Agaricomycotina</taxon>
        <taxon>Agaricomycetes</taxon>
        <taxon>Agaricomycetidae</taxon>
        <taxon>Boletales</taxon>
        <taxon>Boletales incertae sedis</taxon>
        <taxon>Leucogyrophana</taxon>
    </lineage>
</organism>
<proteinExistence type="predicted"/>
<sequence>MFGEGFFSTPYKVYPPAPPFSSPPHPSFSPRSEESTPNTVSDALSSDSPGKSPGQVPVEDALRARAEQAQSAAERLLELNDPEEEDNQHSAIPASLLLGNGTSTPKPKVAAAATTIRRTLAPPVTPDNRNTAIFRQAALFKNSPANGNNGRAESLVKPLQDQAHETGCRAEARLFL</sequence>
<dbReference type="EMBL" id="MU266447">
    <property type="protein sequence ID" value="KAH7923643.1"/>
    <property type="molecule type" value="Genomic_DNA"/>
</dbReference>
<name>A0ACB8BEH4_9AGAM</name>
<protein>
    <submittedName>
        <fullName evidence="1">Uncharacterized protein</fullName>
    </submittedName>
</protein>
<reference evidence="1" key="1">
    <citation type="journal article" date="2021" name="New Phytol.">
        <title>Evolutionary innovations through gain and loss of genes in the ectomycorrhizal Boletales.</title>
        <authorList>
            <person name="Wu G."/>
            <person name="Miyauchi S."/>
            <person name="Morin E."/>
            <person name="Kuo A."/>
            <person name="Drula E."/>
            <person name="Varga T."/>
            <person name="Kohler A."/>
            <person name="Feng B."/>
            <person name="Cao Y."/>
            <person name="Lipzen A."/>
            <person name="Daum C."/>
            <person name="Hundley H."/>
            <person name="Pangilinan J."/>
            <person name="Johnson J."/>
            <person name="Barry K."/>
            <person name="LaButti K."/>
            <person name="Ng V."/>
            <person name="Ahrendt S."/>
            <person name="Min B."/>
            <person name="Choi I.G."/>
            <person name="Park H."/>
            <person name="Plett J.M."/>
            <person name="Magnuson J."/>
            <person name="Spatafora J.W."/>
            <person name="Nagy L.G."/>
            <person name="Henrissat B."/>
            <person name="Grigoriev I.V."/>
            <person name="Yang Z.L."/>
            <person name="Xu J."/>
            <person name="Martin F.M."/>
        </authorList>
    </citation>
    <scope>NUCLEOTIDE SEQUENCE</scope>
    <source>
        <strain evidence="1">KUC20120723A-06</strain>
    </source>
</reference>
<keyword evidence="2" id="KW-1185">Reference proteome</keyword>
<gene>
    <name evidence="1" type="ORF">BV22DRAFT_571093</name>
</gene>
<evidence type="ECO:0000313" key="1">
    <source>
        <dbReference type="EMBL" id="KAH7923643.1"/>
    </source>
</evidence>
<evidence type="ECO:0000313" key="2">
    <source>
        <dbReference type="Proteomes" id="UP000790709"/>
    </source>
</evidence>
<accession>A0ACB8BEH4</accession>
<comment type="caution">
    <text evidence="1">The sequence shown here is derived from an EMBL/GenBank/DDBJ whole genome shotgun (WGS) entry which is preliminary data.</text>
</comment>
<dbReference type="Proteomes" id="UP000790709">
    <property type="component" value="Unassembled WGS sequence"/>
</dbReference>